<name>A0AAD5U2V5_9FUNG</name>
<evidence type="ECO:0000313" key="5">
    <source>
        <dbReference type="Proteomes" id="UP001211065"/>
    </source>
</evidence>
<sequence length="362" mass="39352">MSNIEIDRKNLTISTPLSRYLKMKNPIWQAGMFAAAGSDLCAAVSNAGGLGCIGGLGFTPDLLRKQVKAIKKNLNDPNLPFGIDLALPQVGGSARKTNYDYTNGQLPELIDVVVESGAKLFVSAIGVPPPWAVKKLHDNNILIMNMIGSVKHIKKAIEAGCDIMCCQGSEGGGHTGSITTSILIPAAVDECKGFKSRLTGEPIYVVAAGGIYDGRGLAMALSLGAQGVWIGTRFVCATEASAPKKHQEAIINCGIHDTIRTTVISGRPLRALRNEYIVNWEEKKHSELNELLKRGIIPFKRDFEDENSTDEEKRYLIRNRPWLMGQVAGLIHDVKPAKVIVDEIVSDCIKVFDKNLTFISKL</sequence>
<dbReference type="PANTHER" id="PTHR32332">
    <property type="entry name" value="2-NITROPROPANE DIOXYGENASE"/>
    <property type="match status" value="1"/>
</dbReference>
<evidence type="ECO:0000256" key="2">
    <source>
        <dbReference type="ARBA" id="ARBA00022643"/>
    </source>
</evidence>
<keyword evidence="5" id="KW-1185">Reference proteome</keyword>
<dbReference type="GO" id="GO:0018580">
    <property type="term" value="F:nitronate monooxygenase activity"/>
    <property type="evidence" value="ECO:0007669"/>
    <property type="project" value="InterPro"/>
</dbReference>
<evidence type="ECO:0000256" key="3">
    <source>
        <dbReference type="ARBA" id="ARBA00023002"/>
    </source>
</evidence>
<gene>
    <name evidence="4" type="ORF">HK099_002460</name>
</gene>
<dbReference type="CDD" id="cd04730">
    <property type="entry name" value="NPD_like"/>
    <property type="match status" value="1"/>
</dbReference>
<evidence type="ECO:0000313" key="4">
    <source>
        <dbReference type="EMBL" id="KAJ3222310.1"/>
    </source>
</evidence>
<dbReference type="SUPFAM" id="SSF51412">
    <property type="entry name" value="Inosine monophosphate dehydrogenase (IMPDH)"/>
    <property type="match status" value="1"/>
</dbReference>
<dbReference type="AlphaFoldDB" id="A0AAD5U2V5"/>
<protein>
    <recommendedName>
        <fullName evidence="6">Nitronate monooxygenase domain-containing protein</fullName>
    </recommendedName>
</protein>
<dbReference type="Gene3D" id="3.20.20.70">
    <property type="entry name" value="Aldolase class I"/>
    <property type="match status" value="1"/>
</dbReference>
<accession>A0AAD5U2V5</accession>
<comment type="caution">
    <text evidence="4">The sequence shown here is derived from an EMBL/GenBank/DDBJ whole genome shotgun (WGS) entry which is preliminary data.</text>
</comment>
<evidence type="ECO:0000256" key="1">
    <source>
        <dbReference type="ARBA" id="ARBA00022630"/>
    </source>
</evidence>
<dbReference type="PANTHER" id="PTHR32332:SF31">
    <property type="entry name" value="2-NITROPROPANE DIOXYGENASE FAMILY, PUTATIVE (AFU_ORTHOLOGUE AFUA_2G09850)-RELATED"/>
    <property type="match status" value="1"/>
</dbReference>
<dbReference type="InterPro" id="IPR004136">
    <property type="entry name" value="NMO"/>
</dbReference>
<dbReference type="Proteomes" id="UP001211065">
    <property type="component" value="Unassembled WGS sequence"/>
</dbReference>
<dbReference type="InterPro" id="IPR013785">
    <property type="entry name" value="Aldolase_TIM"/>
</dbReference>
<keyword evidence="1" id="KW-0285">Flavoprotein</keyword>
<dbReference type="Pfam" id="PF03060">
    <property type="entry name" value="NMO"/>
    <property type="match status" value="1"/>
</dbReference>
<proteinExistence type="predicted"/>
<keyword evidence="2" id="KW-0288">FMN</keyword>
<keyword evidence="3" id="KW-0560">Oxidoreductase</keyword>
<reference evidence="4" key="1">
    <citation type="submission" date="2020-05" db="EMBL/GenBank/DDBJ databases">
        <title>Phylogenomic resolution of chytrid fungi.</title>
        <authorList>
            <person name="Stajich J.E."/>
            <person name="Amses K."/>
            <person name="Simmons R."/>
            <person name="Seto K."/>
            <person name="Myers J."/>
            <person name="Bonds A."/>
            <person name="Quandt C.A."/>
            <person name="Barry K."/>
            <person name="Liu P."/>
            <person name="Grigoriev I."/>
            <person name="Longcore J.E."/>
            <person name="James T.Y."/>
        </authorList>
    </citation>
    <scope>NUCLEOTIDE SEQUENCE</scope>
    <source>
        <strain evidence="4">JEL0476</strain>
    </source>
</reference>
<evidence type="ECO:0008006" key="6">
    <source>
        <dbReference type="Google" id="ProtNLM"/>
    </source>
</evidence>
<dbReference type="EMBL" id="JADGJW010000181">
    <property type="protein sequence ID" value="KAJ3222310.1"/>
    <property type="molecule type" value="Genomic_DNA"/>
</dbReference>
<organism evidence="4 5">
    <name type="scientific">Clydaea vesicula</name>
    <dbReference type="NCBI Taxonomy" id="447962"/>
    <lineage>
        <taxon>Eukaryota</taxon>
        <taxon>Fungi</taxon>
        <taxon>Fungi incertae sedis</taxon>
        <taxon>Chytridiomycota</taxon>
        <taxon>Chytridiomycota incertae sedis</taxon>
        <taxon>Chytridiomycetes</taxon>
        <taxon>Lobulomycetales</taxon>
        <taxon>Lobulomycetaceae</taxon>
        <taxon>Clydaea</taxon>
    </lineage>
</organism>